<dbReference type="RefSeq" id="WP_258817784.1">
    <property type="nucleotide sequence ID" value="NZ_JANUGW010000011.1"/>
</dbReference>
<evidence type="ECO:0000313" key="1">
    <source>
        <dbReference type="EMBL" id="MCS0583192.1"/>
    </source>
</evidence>
<gene>
    <name evidence="1" type="ORF">NX784_16500</name>
</gene>
<sequence>MAEHTHHFDTWPFPDGADTVSYCTGKVAYEHFPVLRVSHDHDGDWQFLDATTHDPGEPVLVCLGCVYERDATLSDIADLPRGWSACRPAIGEDWERWEKPLDADEDDE</sequence>
<protein>
    <recommendedName>
        <fullName evidence="3">DUF2185 domain-containing protein</fullName>
    </recommendedName>
</protein>
<dbReference type="Proteomes" id="UP001204151">
    <property type="component" value="Unassembled WGS sequence"/>
</dbReference>
<name>A0ABT1ZTF7_9BURK</name>
<evidence type="ECO:0008006" key="3">
    <source>
        <dbReference type="Google" id="ProtNLM"/>
    </source>
</evidence>
<evidence type="ECO:0000313" key="2">
    <source>
        <dbReference type="Proteomes" id="UP001204151"/>
    </source>
</evidence>
<reference evidence="1 2" key="1">
    <citation type="submission" date="2022-08" db="EMBL/GenBank/DDBJ databases">
        <title>Reclassification of Massilia species as members of the genera Telluria, Duganella, Pseudoduganella, Mokoshia gen. nov. and Zemynaea gen. nov. using orthogonal and non-orthogonal genome-based approaches.</title>
        <authorList>
            <person name="Bowman J.P."/>
        </authorList>
    </citation>
    <scope>NUCLEOTIDE SEQUENCE [LARGE SCALE GENOMIC DNA]</scope>
    <source>
        <strain evidence="1 2">JCM 31316</strain>
    </source>
</reference>
<accession>A0ABT1ZTF7</accession>
<comment type="caution">
    <text evidence="1">The sequence shown here is derived from an EMBL/GenBank/DDBJ whole genome shotgun (WGS) entry which is preliminary data.</text>
</comment>
<keyword evidence="2" id="KW-1185">Reference proteome</keyword>
<proteinExistence type="predicted"/>
<dbReference type="EMBL" id="JANUGW010000011">
    <property type="protein sequence ID" value="MCS0583192.1"/>
    <property type="molecule type" value="Genomic_DNA"/>
</dbReference>
<organism evidence="1 2">
    <name type="scientific">Massilia pinisoli</name>
    <dbReference type="NCBI Taxonomy" id="1772194"/>
    <lineage>
        <taxon>Bacteria</taxon>
        <taxon>Pseudomonadati</taxon>
        <taxon>Pseudomonadota</taxon>
        <taxon>Betaproteobacteria</taxon>
        <taxon>Burkholderiales</taxon>
        <taxon>Oxalobacteraceae</taxon>
        <taxon>Telluria group</taxon>
        <taxon>Massilia</taxon>
    </lineage>
</organism>